<dbReference type="InterPro" id="IPR036640">
    <property type="entry name" value="ABC1_TM_sf"/>
</dbReference>
<evidence type="ECO:0000256" key="1">
    <source>
        <dbReference type="ARBA" id="ARBA00022448"/>
    </source>
</evidence>
<organism evidence="9 10">
    <name type="scientific">Dillenia turbinata</name>
    <dbReference type="NCBI Taxonomy" id="194707"/>
    <lineage>
        <taxon>Eukaryota</taxon>
        <taxon>Viridiplantae</taxon>
        <taxon>Streptophyta</taxon>
        <taxon>Embryophyta</taxon>
        <taxon>Tracheophyta</taxon>
        <taxon>Spermatophyta</taxon>
        <taxon>Magnoliopsida</taxon>
        <taxon>eudicotyledons</taxon>
        <taxon>Gunneridae</taxon>
        <taxon>Pentapetalae</taxon>
        <taxon>Dilleniales</taxon>
        <taxon>Dilleniaceae</taxon>
        <taxon>Dillenia</taxon>
    </lineage>
</organism>
<evidence type="ECO:0000259" key="8">
    <source>
        <dbReference type="PROSITE" id="PS50929"/>
    </source>
</evidence>
<evidence type="ECO:0000256" key="7">
    <source>
        <dbReference type="SAM" id="Phobius"/>
    </source>
</evidence>
<dbReference type="Pfam" id="PF00005">
    <property type="entry name" value="ABC_tran"/>
    <property type="match status" value="2"/>
</dbReference>
<dbReference type="GO" id="GO:0005524">
    <property type="term" value="F:ATP binding"/>
    <property type="evidence" value="ECO:0007669"/>
    <property type="project" value="UniProtKB-KW"/>
</dbReference>
<dbReference type="InterPro" id="IPR050173">
    <property type="entry name" value="ABC_transporter_C-like"/>
</dbReference>
<dbReference type="PANTHER" id="PTHR24223">
    <property type="entry name" value="ATP-BINDING CASSETTE SUB-FAMILY C"/>
    <property type="match status" value="1"/>
</dbReference>
<feature type="domain" description="ABC transmembrane type-1" evidence="8">
    <location>
        <begin position="279"/>
        <end position="404"/>
    </location>
</feature>
<dbReference type="GO" id="GO:0016020">
    <property type="term" value="C:membrane"/>
    <property type="evidence" value="ECO:0007669"/>
    <property type="project" value="InterPro"/>
</dbReference>
<evidence type="ECO:0000313" key="10">
    <source>
        <dbReference type="Proteomes" id="UP001370490"/>
    </source>
</evidence>
<feature type="transmembrane region" description="Helical" evidence="7">
    <location>
        <begin position="372"/>
        <end position="391"/>
    </location>
</feature>
<dbReference type="GO" id="GO:0016887">
    <property type="term" value="F:ATP hydrolysis activity"/>
    <property type="evidence" value="ECO:0007669"/>
    <property type="project" value="InterPro"/>
</dbReference>
<dbReference type="InterPro" id="IPR011527">
    <property type="entry name" value="ABC1_TM_dom"/>
</dbReference>
<dbReference type="EMBL" id="JBAMMX010000011">
    <property type="protein sequence ID" value="KAK6930877.1"/>
    <property type="molecule type" value="Genomic_DNA"/>
</dbReference>
<dbReference type="Pfam" id="PF00664">
    <property type="entry name" value="ABC_membrane"/>
    <property type="match status" value="1"/>
</dbReference>
<evidence type="ECO:0000256" key="4">
    <source>
        <dbReference type="ARBA" id="ARBA00022840"/>
    </source>
</evidence>
<dbReference type="PROSITE" id="PS50929">
    <property type="entry name" value="ABC_TM1F"/>
    <property type="match status" value="1"/>
</dbReference>
<proteinExistence type="predicted"/>
<keyword evidence="3" id="KW-0547">Nucleotide-binding</keyword>
<dbReference type="GO" id="GO:0140359">
    <property type="term" value="F:ABC-type transporter activity"/>
    <property type="evidence" value="ECO:0007669"/>
    <property type="project" value="InterPro"/>
</dbReference>
<keyword evidence="10" id="KW-1185">Reference proteome</keyword>
<name>A0AAN8VK29_9MAGN</name>
<evidence type="ECO:0000256" key="6">
    <source>
        <dbReference type="ARBA" id="ARBA00023136"/>
    </source>
</evidence>
<dbReference type="Proteomes" id="UP001370490">
    <property type="component" value="Unassembled WGS sequence"/>
</dbReference>
<evidence type="ECO:0000256" key="2">
    <source>
        <dbReference type="ARBA" id="ARBA00022692"/>
    </source>
</evidence>
<keyword evidence="6 7" id="KW-0472">Membrane</keyword>
<feature type="transmembrane region" description="Helical" evidence="7">
    <location>
        <begin position="346"/>
        <end position="366"/>
    </location>
</feature>
<evidence type="ECO:0000256" key="5">
    <source>
        <dbReference type="ARBA" id="ARBA00022989"/>
    </source>
</evidence>
<dbReference type="Gene3D" id="1.20.1560.10">
    <property type="entry name" value="ABC transporter type 1, transmembrane domain"/>
    <property type="match status" value="1"/>
</dbReference>
<protein>
    <submittedName>
        <fullName evidence="9">ABC transporter type 1, transmembrane domain</fullName>
    </submittedName>
</protein>
<accession>A0AAN8VK29</accession>
<dbReference type="SUPFAM" id="SSF90123">
    <property type="entry name" value="ABC transporter transmembrane region"/>
    <property type="match status" value="1"/>
</dbReference>
<dbReference type="SUPFAM" id="SSF52540">
    <property type="entry name" value="P-loop containing nucleoside triphosphate hydrolases"/>
    <property type="match status" value="2"/>
</dbReference>
<sequence>VGIKVYGSKAYVPQNPWIQPGTVRECAFWLEMNKDLYEAVLEACALNRDIRMWKDGDLSLIGERALNLSGGQKQRVQLSRAIYIDADVYFWDDPFSAVDAHTGAHMSQKCLKGLLAKKTVIYVNHQLEFLDAADLVLSELVKQEEACTKSLNQVSTPQQDGLSSSIGTLQMVQNEVMKTSLKDTNAYEGALVPIVLLGHILFQGVQIGSNYWLAWGTEEEGRSSTDQRVVDTDIPYRVAGLAFALVQLFSIIILTSLVAWPIFLSLPCDPHTSMWYQDYYINTARELARMEGTRKALLVHHFSESIAGATTICCFNQEMWFSMKCLNLVDDFSRVAFHNSATMEWLCVRINFLFNFVFFIVLVILVTMPSSAIGPSLAGLIATYGLNLNVLQARVIGNMCNVENKMVSVERTLQFTDIPSQAPLLIKDSRPAPMWPEHGCIELKNLHVRYKPSLPMVLKGITCTFPGEKKGSGNSTIIQSLFRVVEPAQGRIIIDGVDISTIGLEDLRPRLSIIPQDPTLFQGTMRANVDPPQQHSDQEIWEV</sequence>
<keyword evidence="2 7" id="KW-0812">Transmembrane</keyword>
<dbReference type="PANTHER" id="PTHR24223:SF222">
    <property type="entry name" value="OS01G0902100 PROTEIN"/>
    <property type="match status" value="1"/>
</dbReference>
<feature type="transmembrane region" description="Helical" evidence="7">
    <location>
        <begin position="238"/>
        <end position="264"/>
    </location>
</feature>
<feature type="non-terminal residue" evidence="9">
    <location>
        <position position="1"/>
    </location>
</feature>
<keyword evidence="1" id="KW-0813">Transport</keyword>
<reference evidence="9 10" key="1">
    <citation type="submission" date="2023-12" db="EMBL/GenBank/DDBJ databases">
        <title>A high-quality genome assembly for Dillenia turbinata (Dilleniales).</title>
        <authorList>
            <person name="Chanderbali A."/>
        </authorList>
    </citation>
    <scope>NUCLEOTIDE SEQUENCE [LARGE SCALE GENOMIC DNA]</scope>
    <source>
        <strain evidence="9">LSX21</strain>
        <tissue evidence="9">Leaf</tissue>
    </source>
</reference>
<comment type="caution">
    <text evidence="9">The sequence shown here is derived from an EMBL/GenBank/DDBJ whole genome shotgun (WGS) entry which is preliminary data.</text>
</comment>
<evidence type="ECO:0000256" key="3">
    <source>
        <dbReference type="ARBA" id="ARBA00022741"/>
    </source>
</evidence>
<evidence type="ECO:0000313" key="9">
    <source>
        <dbReference type="EMBL" id="KAK6930877.1"/>
    </source>
</evidence>
<keyword evidence="4" id="KW-0067">ATP-binding</keyword>
<dbReference type="Gene3D" id="3.40.50.300">
    <property type="entry name" value="P-loop containing nucleotide triphosphate hydrolases"/>
    <property type="match status" value="2"/>
</dbReference>
<keyword evidence="5 7" id="KW-1133">Transmembrane helix</keyword>
<gene>
    <name evidence="9" type="ORF">RJ641_002670</name>
</gene>
<dbReference type="InterPro" id="IPR003439">
    <property type="entry name" value="ABC_transporter-like_ATP-bd"/>
</dbReference>
<dbReference type="AlphaFoldDB" id="A0AAN8VK29"/>
<dbReference type="InterPro" id="IPR027417">
    <property type="entry name" value="P-loop_NTPase"/>
</dbReference>